<dbReference type="InterPro" id="IPR013154">
    <property type="entry name" value="ADH-like_N"/>
</dbReference>
<comment type="caution">
    <text evidence="2">The sequence shown here is derived from an EMBL/GenBank/DDBJ whole genome shotgun (WGS) entry which is preliminary data.</text>
</comment>
<name>A0ABU9SRT5_9ALTE</name>
<dbReference type="Gene3D" id="3.90.180.10">
    <property type="entry name" value="Medium-chain alcohol dehydrogenases, catalytic domain"/>
    <property type="match status" value="1"/>
</dbReference>
<dbReference type="InterPro" id="IPR013149">
    <property type="entry name" value="ADH-like_C"/>
</dbReference>
<accession>A0ABU9SRT5</accession>
<dbReference type="SUPFAM" id="SSF50129">
    <property type="entry name" value="GroES-like"/>
    <property type="match status" value="1"/>
</dbReference>
<evidence type="ECO:0000313" key="2">
    <source>
        <dbReference type="EMBL" id="MEM5496591.1"/>
    </source>
</evidence>
<proteinExistence type="predicted"/>
<dbReference type="Pfam" id="PF08240">
    <property type="entry name" value="ADH_N"/>
    <property type="match status" value="1"/>
</dbReference>
<reference evidence="2 3" key="1">
    <citation type="submission" date="2024-03" db="EMBL/GenBank/DDBJ databases">
        <title>Community enrichment and isolation of bacterial strains for fucoidan degradation.</title>
        <authorList>
            <person name="Sichert A."/>
        </authorList>
    </citation>
    <scope>NUCLEOTIDE SEQUENCE [LARGE SCALE GENOMIC DNA]</scope>
    <source>
        <strain evidence="2 3">AS12</strain>
    </source>
</reference>
<dbReference type="SUPFAM" id="SSF51735">
    <property type="entry name" value="NAD(P)-binding Rossmann-fold domains"/>
    <property type="match status" value="1"/>
</dbReference>
<feature type="domain" description="Enoyl reductase (ER)" evidence="1">
    <location>
        <begin position="30"/>
        <end position="340"/>
    </location>
</feature>
<organism evidence="2 3">
    <name type="scientific">Paraglaciecola mesophila</name>
    <dbReference type="NCBI Taxonomy" id="197222"/>
    <lineage>
        <taxon>Bacteria</taxon>
        <taxon>Pseudomonadati</taxon>
        <taxon>Pseudomonadota</taxon>
        <taxon>Gammaproteobacteria</taxon>
        <taxon>Alteromonadales</taxon>
        <taxon>Alteromonadaceae</taxon>
        <taxon>Paraglaciecola</taxon>
    </lineage>
</organism>
<dbReference type="Gene3D" id="3.40.50.720">
    <property type="entry name" value="NAD(P)-binding Rossmann-like Domain"/>
    <property type="match status" value="1"/>
</dbReference>
<dbReference type="InterPro" id="IPR051397">
    <property type="entry name" value="Zn-ADH-like_protein"/>
</dbReference>
<dbReference type="RefSeq" id="WP_342880993.1">
    <property type="nucleotide sequence ID" value="NZ_JBBMQS010000002.1"/>
</dbReference>
<dbReference type="InterPro" id="IPR011032">
    <property type="entry name" value="GroES-like_sf"/>
</dbReference>
<evidence type="ECO:0000259" key="1">
    <source>
        <dbReference type="SMART" id="SM00829"/>
    </source>
</evidence>
<evidence type="ECO:0000313" key="3">
    <source>
        <dbReference type="Proteomes" id="UP001461163"/>
    </source>
</evidence>
<keyword evidence="3" id="KW-1185">Reference proteome</keyword>
<dbReference type="Proteomes" id="UP001461163">
    <property type="component" value="Unassembled WGS sequence"/>
</dbReference>
<dbReference type="InterPro" id="IPR036291">
    <property type="entry name" value="NAD(P)-bd_dom_sf"/>
</dbReference>
<dbReference type="PANTHER" id="PTHR43677">
    <property type="entry name" value="SHORT-CHAIN DEHYDROGENASE/REDUCTASE"/>
    <property type="match status" value="1"/>
</dbReference>
<dbReference type="NCBIfam" id="TIGR02823">
    <property type="entry name" value="oxido_YhdH"/>
    <property type="match status" value="1"/>
</dbReference>
<keyword evidence="2" id="KW-0560">Oxidoreductase</keyword>
<dbReference type="Pfam" id="PF00107">
    <property type="entry name" value="ADH_zinc_N"/>
    <property type="match status" value="1"/>
</dbReference>
<sequence length="345" mass="36409">MNDATTTQSSTETKAQNTFSGILVNKDEQGYRAALQQIDQSMLPEGDVSINVLYSTLNYKDGLAITGKSPVVRQFPLVPGIDLVGVVEHSDSADFKVGNVVINNGFGVGEKHSGGLAQKARMKSEWLIPLPANFSPKQAMIIGTAGYTAMLCVLALEKNGVTPEKGEVLVTGANGGVGSFAISILAKLGYTVVASTGRLDESSYLKALGANEVIHRDTLSGQGKPLAKERWAGVIDSVGSHTLANACASTKYGGTVAACGLAQGMDFPASVAPFILRGVTLAGIDSVMRSIEDRKEAWQRLSDILEPSVFDDIAQEINLEQVVEAATKLLDGEIRGRVVVNVQGE</sequence>
<dbReference type="CDD" id="cd08288">
    <property type="entry name" value="MDR_yhdh"/>
    <property type="match status" value="1"/>
</dbReference>
<dbReference type="GO" id="GO:0016491">
    <property type="term" value="F:oxidoreductase activity"/>
    <property type="evidence" value="ECO:0007669"/>
    <property type="project" value="UniProtKB-KW"/>
</dbReference>
<protein>
    <submittedName>
        <fullName evidence="2">MDR family oxidoreductase</fullName>
        <ecNumber evidence="2">1.-.-.-</ecNumber>
    </submittedName>
</protein>
<dbReference type="EMBL" id="JBBMQS010000002">
    <property type="protein sequence ID" value="MEM5496591.1"/>
    <property type="molecule type" value="Genomic_DNA"/>
</dbReference>
<dbReference type="SMART" id="SM00829">
    <property type="entry name" value="PKS_ER"/>
    <property type="match status" value="1"/>
</dbReference>
<dbReference type="InterPro" id="IPR014188">
    <property type="entry name" value="Acrylyl-CoA_reductase_AcuI"/>
</dbReference>
<dbReference type="InterPro" id="IPR020843">
    <property type="entry name" value="ER"/>
</dbReference>
<dbReference type="PANTHER" id="PTHR43677:SF1">
    <property type="entry name" value="ACRYLYL-COA REDUCTASE ACUI-RELATED"/>
    <property type="match status" value="1"/>
</dbReference>
<gene>
    <name evidence="2" type="ORF">WNY77_04175</name>
</gene>
<dbReference type="EC" id="1.-.-.-" evidence="2"/>